<feature type="compositionally biased region" description="Polar residues" evidence="6">
    <location>
        <begin position="264"/>
        <end position="303"/>
    </location>
</feature>
<evidence type="ECO:0000313" key="9">
    <source>
        <dbReference type="EMBL" id="JAI50401.1"/>
    </source>
</evidence>
<feature type="domain" description="MADF" evidence="8">
    <location>
        <begin position="372"/>
        <end position="460"/>
    </location>
</feature>
<dbReference type="SMART" id="SM00595">
    <property type="entry name" value="MADF"/>
    <property type="match status" value="1"/>
</dbReference>
<dbReference type="PANTHER" id="PTHR24379">
    <property type="entry name" value="KRAB AND ZINC FINGER DOMAIN-CONTAINING"/>
    <property type="match status" value="1"/>
</dbReference>
<dbReference type="PANTHER" id="PTHR24379:SF121">
    <property type="entry name" value="C2H2-TYPE DOMAIN-CONTAINING PROTEIN"/>
    <property type="match status" value="1"/>
</dbReference>
<proteinExistence type="predicted"/>
<gene>
    <name evidence="9" type="primary">ZNF566_2</name>
    <name evidence="9" type="ORF">c0_g1_i1</name>
</gene>
<dbReference type="Pfam" id="PF00096">
    <property type="entry name" value="zf-C2H2"/>
    <property type="match status" value="2"/>
</dbReference>
<evidence type="ECO:0000256" key="4">
    <source>
        <dbReference type="ARBA" id="ARBA00022833"/>
    </source>
</evidence>
<dbReference type="Gene3D" id="3.30.160.60">
    <property type="entry name" value="Classic Zinc Finger"/>
    <property type="match status" value="3"/>
</dbReference>
<feature type="domain" description="C2H2-type" evidence="7">
    <location>
        <begin position="584"/>
        <end position="612"/>
    </location>
</feature>
<feature type="region of interest" description="Disordered" evidence="6">
    <location>
        <begin position="264"/>
        <end position="358"/>
    </location>
</feature>
<accession>A0A0K8WGX0</accession>
<dbReference type="PROSITE" id="PS00028">
    <property type="entry name" value="ZINC_FINGER_C2H2_1"/>
    <property type="match status" value="5"/>
</dbReference>
<dbReference type="SUPFAM" id="SSF57667">
    <property type="entry name" value="beta-beta-alpha zinc fingers"/>
    <property type="match status" value="1"/>
</dbReference>
<keyword evidence="4" id="KW-0862">Zinc</keyword>
<protein>
    <submittedName>
        <fullName evidence="9">Zinc finger protein 566</fullName>
    </submittedName>
</protein>
<dbReference type="InterPro" id="IPR006578">
    <property type="entry name" value="MADF-dom"/>
</dbReference>
<dbReference type="InterPro" id="IPR013087">
    <property type="entry name" value="Znf_C2H2_type"/>
</dbReference>
<dbReference type="EMBL" id="GDHF01001913">
    <property type="protein sequence ID" value="JAI50401.1"/>
    <property type="molecule type" value="Transcribed_RNA"/>
</dbReference>
<dbReference type="PROSITE" id="PS51029">
    <property type="entry name" value="MADF"/>
    <property type="match status" value="1"/>
</dbReference>
<feature type="compositionally biased region" description="Basic residues" evidence="6">
    <location>
        <begin position="332"/>
        <end position="343"/>
    </location>
</feature>
<evidence type="ECO:0000259" key="8">
    <source>
        <dbReference type="PROSITE" id="PS51029"/>
    </source>
</evidence>
<evidence type="ECO:0000256" key="5">
    <source>
        <dbReference type="PROSITE-ProRule" id="PRU00042"/>
    </source>
</evidence>
<dbReference type="PROSITE" id="PS50157">
    <property type="entry name" value="ZINC_FINGER_C2H2_2"/>
    <property type="match status" value="4"/>
</dbReference>
<name>A0A0K8WGX0_BACLA</name>
<dbReference type="Pfam" id="PF10545">
    <property type="entry name" value="MADF_DNA_bdg"/>
    <property type="match status" value="1"/>
</dbReference>
<feature type="domain" description="C2H2-type" evidence="7">
    <location>
        <begin position="504"/>
        <end position="532"/>
    </location>
</feature>
<organism evidence="9">
    <name type="scientific">Bactrocera latifrons</name>
    <name type="common">Malaysian fruit fly</name>
    <name type="synonym">Chaetodacus latifrons</name>
    <dbReference type="NCBI Taxonomy" id="174628"/>
    <lineage>
        <taxon>Eukaryota</taxon>
        <taxon>Metazoa</taxon>
        <taxon>Ecdysozoa</taxon>
        <taxon>Arthropoda</taxon>
        <taxon>Hexapoda</taxon>
        <taxon>Insecta</taxon>
        <taxon>Pterygota</taxon>
        <taxon>Neoptera</taxon>
        <taxon>Endopterygota</taxon>
        <taxon>Diptera</taxon>
        <taxon>Brachycera</taxon>
        <taxon>Muscomorpha</taxon>
        <taxon>Tephritoidea</taxon>
        <taxon>Tephritidae</taxon>
        <taxon>Bactrocera</taxon>
        <taxon>Bactrocera</taxon>
    </lineage>
</organism>
<feature type="compositionally biased region" description="Low complexity" evidence="6">
    <location>
        <begin position="349"/>
        <end position="358"/>
    </location>
</feature>
<dbReference type="OrthoDB" id="6577442at2759"/>
<dbReference type="AlphaFoldDB" id="A0A0K8WGX0"/>
<dbReference type="GO" id="GO:0008270">
    <property type="term" value="F:zinc ion binding"/>
    <property type="evidence" value="ECO:0007669"/>
    <property type="project" value="UniProtKB-KW"/>
</dbReference>
<keyword evidence="1" id="KW-0479">Metal-binding</keyword>
<evidence type="ECO:0000256" key="6">
    <source>
        <dbReference type="SAM" id="MobiDB-lite"/>
    </source>
</evidence>
<evidence type="ECO:0000259" key="7">
    <source>
        <dbReference type="PROSITE" id="PS50157"/>
    </source>
</evidence>
<feature type="compositionally biased region" description="Basic residues" evidence="6">
    <location>
        <begin position="308"/>
        <end position="324"/>
    </location>
</feature>
<reference evidence="9" key="1">
    <citation type="submission" date="2015-06" db="EMBL/GenBank/DDBJ databases">
        <authorList>
            <person name="Hoefler B.C."/>
            <person name="Straight P.D."/>
        </authorList>
    </citation>
    <scope>NUCLEOTIDE SEQUENCE</scope>
</reference>
<keyword evidence="2" id="KW-0677">Repeat</keyword>
<dbReference type="SMART" id="SM00355">
    <property type="entry name" value="ZnF_C2H2"/>
    <property type="match status" value="7"/>
</dbReference>
<evidence type="ECO:0000256" key="1">
    <source>
        <dbReference type="ARBA" id="ARBA00022723"/>
    </source>
</evidence>
<dbReference type="InterPro" id="IPR036236">
    <property type="entry name" value="Znf_C2H2_sf"/>
</dbReference>
<evidence type="ECO:0000256" key="3">
    <source>
        <dbReference type="ARBA" id="ARBA00022771"/>
    </source>
</evidence>
<sequence length="644" mass="75329">MEASAATRQVCITSRPPRSYKVICNKCNVLPKFAHFVDFLDHSRAVHGLTVRRSALSIVAEDTLVSARGSVSHFSAHSCASPTLTGSSLSNVSDSHFDLNTLKRQCLLDVIGLLNQCFCIWHRPSRECMPRSERLHAYRLLLLKLREHMPFVTFRDARSIVQQIIRIYLRHFRLSETDGTAPKDRVDEDANDWRLSRQLRAMKSKAVLDKLCFLRGCDEKDVEELVPDKLCTFCNIGFQNTETLWTHMVSAHLPARKLQRNSSITGDTLHSESTMDTVCSSGRRSHLSRSTFDTETESQTVSEPINLRRSRRRGIFRNRQRVRPKNQVVSLKRLRQRPQSARHARSDVDSVSVKSKSSSSQLSDYSDQFLEEFIDLYREQTCLWQTNSPEYRNRKLRQAAYDVLHQKYCQSRNVPAVSLTKIKSLIRKLRYYYDRLQQPNANRFRNQIWRRMSFIDGGRTPPKRKRSHSADTYKTVVYDCSECPRKFKRPAAYAKHILKTHPPTECPPCNENFNSADELVHHLLYMHRKETDCPLCKGGQNEWRSAPHLNQHFFEHRCPTCAEIFRDGTNYRRHRAKCRNINRFRCKHCTSKFTSTLDFRRHAKVSHQEERPFRCEDCEISFKYLAPLAKHRRLHKRMQSYYAS</sequence>
<feature type="domain" description="C2H2-type" evidence="7">
    <location>
        <begin position="613"/>
        <end position="640"/>
    </location>
</feature>
<feature type="domain" description="C2H2-type" evidence="7">
    <location>
        <begin position="478"/>
        <end position="501"/>
    </location>
</feature>
<evidence type="ECO:0000256" key="2">
    <source>
        <dbReference type="ARBA" id="ARBA00022737"/>
    </source>
</evidence>
<keyword evidence="3 5" id="KW-0863">Zinc-finger</keyword>